<accession>A0ABN9M8W0</accession>
<dbReference type="InterPro" id="IPR017920">
    <property type="entry name" value="COMM"/>
</dbReference>
<keyword evidence="3" id="KW-1185">Reference proteome</keyword>
<sequence>MVVDRSDLKRSLKEIRLQIRYLSASLGCVMAGIDLKDAYYHLPIHAEHQQQYLRVAVILAGQDLGWIVNYEKSRLNPDTIQIFLGIQLDSFFPLKVQKVMVVLVKNIFFLYSKTSNELSGLNPEYQEMMIKCIKSRNPEIKEALVEKVCAMSSSYLQDFDWQLKLAMSSDKLSTLQMPLVNLDLDIVENGAIAPVSIEMNKEELQNLINSLEAANKVCAGLFICPIIPDHLSSSRISAVSRCC</sequence>
<dbReference type="Proteomes" id="UP001176940">
    <property type="component" value="Unassembled WGS sequence"/>
</dbReference>
<feature type="domain" description="COMM" evidence="1">
    <location>
        <begin position="155"/>
        <end position="222"/>
    </location>
</feature>
<reference evidence="2" key="1">
    <citation type="submission" date="2023-07" db="EMBL/GenBank/DDBJ databases">
        <authorList>
            <person name="Stuckert A."/>
        </authorList>
    </citation>
    <scope>NUCLEOTIDE SEQUENCE</scope>
</reference>
<dbReference type="InterPro" id="IPR047155">
    <property type="entry name" value="COMMD4/6/7/8"/>
</dbReference>
<dbReference type="Pfam" id="PF07258">
    <property type="entry name" value="COMM_domain"/>
    <property type="match status" value="1"/>
</dbReference>
<evidence type="ECO:0000313" key="2">
    <source>
        <dbReference type="EMBL" id="CAJ0956770.1"/>
    </source>
</evidence>
<dbReference type="PANTHER" id="PTHR16231">
    <property type="entry name" value="COMM DOMAIN-CONTAINING PROTEIN 4-8 FAMILY MEMBER"/>
    <property type="match status" value="1"/>
</dbReference>
<evidence type="ECO:0000259" key="1">
    <source>
        <dbReference type="PROSITE" id="PS51269"/>
    </source>
</evidence>
<dbReference type="EMBL" id="CAUEEQ010042489">
    <property type="protein sequence ID" value="CAJ0956770.1"/>
    <property type="molecule type" value="Genomic_DNA"/>
</dbReference>
<gene>
    <name evidence="2" type="ORF">RIMI_LOCUS15663062</name>
</gene>
<comment type="caution">
    <text evidence="2">The sequence shown here is derived from an EMBL/GenBank/DDBJ whole genome shotgun (WGS) entry which is preliminary data.</text>
</comment>
<organism evidence="2 3">
    <name type="scientific">Ranitomeya imitator</name>
    <name type="common">mimic poison frog</name>
    <dbReference type="NCBI Taxonomy" id="111125"/>
    <lineage>
        <taxon>Eukaryota</taxon>
        <taxon>Metazoa</taxon>
        <taxon>Chordata</taxon>
        <taxon>Craniata</taxon>
        <taxon>Vertebrata</taxon>
        <taxon>Euteleostomi</taxon>
        <taxon>Amphibia</taxon>
        <taxon>Batrachia</taxon>
        <taxon>Anura</taxon>
        <taxon>Neobatrachia</taxon>
        <taxon>Hyloidea</taxon>
        <taxon>Dendrobatidae</taxon>
        <taxon>Dendrobatinae</taxon>
        <taxon>Ranitomeya</taxon>
    </lineage>
</organism>
<protein>
    <recommendedName>
        <fullName evidence="1">COMM domain-containing protein</fullName>
    </recommendedName>
</protein>
<proteinExistence type="predicted"/>
<evidence type="ECO:0000313" key="3">
    <source>
        <dbReference type="Proteomes" id="UP001176940"/>
    </source>
</evidence>
<dbReference type="PROSITE" id="PS51269">
    <property type="entry name" value="COMM"/>
    <property type="match status" value="1"/>
</dbReference>
<name>A0ABN9M8W0_9NEOB</name>
<dbReference type="PANTHER" id="PTHR16231:SF0">
    <property type="entry name" value="COMM DOMAIN-CONTAINING PROTEIN 8"/>
    <property type="match status" value="1"/>
</dbReference>